<proteinExistence type="predicted"/>
<protein>
    <submittedName>
        <fullName evidence="1">Uncharacterized protein</fullName>
    </submittedName>
</protein>
<organism evidence="1 2">
    <name type="scientific">Avena sativa</name>
    <name type="common">Oat</name>
    <dbReference type="NCBI Taxonomy" id="4498"/>
    <lineage>
        <taxon>Eukaryota</taxon>
        <taxon>Viridiplantae</taxon>
        <taxon>Streptophyta</taxon>
        <taxon>Embryophyta</taxon>
        <taxon>Tracheophyta</taxon>
        <taxon>Spermatophyta</taxon>
        <taxon>Magnoliopsida</taxon>
        <taxon>Liliopsida</taxon>
        <taxon>Poales</taxon>
        <taxon>Poaceae</taxon>
        <taxon>BOP clade</taxon>
        <taxon>Pooideae</taxon>
        <taxon>Poodae</taxon>
        <taxon>Poeae</taxon>
        <taxon>Poeae Chloroplast Group 1 (Aveneae type)</taxon>
        <taxon>Aveninae</taxon>
        <taxon>Avena</taxon>
    </lineage>
</organism>
<name>A0ACD5XB83_AVESA</name>
<dbReference type="EnsemblPlants" id="AVESA.00010b.r2.4DG0762750.1">
    <property type="protein sequence ID" value="AVESA.00010b.r2.4DG0762750.1.CDS.1"/>
    <property type="gene ID" value="AVESA.00010b.r2.4DG0762750"/>
</dbReference>
<reference evidence="1" key="2">
    <citation type="submission" date="2025-09" db="UniProtKB">
        <authorList>
            <consortium name="EnsemblPlants"/>
        </authorList>
    </citation>
    <scope>IDENTIFICATION</scope>
</reference>
<reference evidence="1" key="1">
    <citation type="submission" date="2021-05" db="EMBL/GenBank/DDBJ databases">
        <authorList>
            <person name="Scholz U."/>
            <person name="Mascher M."/>
            <person name="Fiebig A."/>
        </authorList>
    </citation>
    <scope>NUCLEOTIDE SEQUENCE [LARGE SCALE GENOMIC DNA]</scope>
</reference>
<accession>A0ACD5XB83</accession>
<keyword evidence="2" id="KW-1185">Reference proteome</keyword>
<dbReference type="Proteomes" id="UP001732700">
    <property type="component" value="Chromosome 4D"/>
</dbReference>
<sequence length="434" mass="48959">MAPTLHPDPVHRRSSTPPIVATSNDGVLPLDLIHDILLRLPTEPICRFRAVCRSWRSLLCHPDFISAAPNSGLLFAATVCYDSRSYNRLKILDIETGLDVKHVELITAASADWRSLYCSMDSMSHERLVCILMEKQIRLLDPATGAFSVLPDHTPLDEVEDASNFFCTIGRLASTGEHKVLTLTTAPMMSISDVVCCKILTLSGRDRDDGWRETGSPPLKVMVRRLCIGFPVLNGVAYILGYVATTAAHEMIMEFDLDCEAWRPASLRAPKNLSCHSLAELQGHLVAAYDYHNSPLELWFLVDSEHSIWSKRYTITMPHHHDSLYCDQYFQKPLAVLDDGRVVTWMRVIRQSWSDVGRTFLRIYDPRTKTFTDGTMLCNGDHVTVFTWSLLHSGQRGALDRVARIALISRRHPIDLEKHHAKDAQQETSNKVIC</sequence>
<evidence type="ECO:0000313" key="1">
    <source>
        <dbReference type="EnsemblPlants" id="AVESA.00010b.r2.4DG0762750.1.CDS.1"/>
    </source>
</evidence>
<evidence type="ECO:0000313" key="2">
    <source>
        <dbReference type="Proteomes" id="UP001732700"/>
    </source>
</evidence>